<reference evidence="4" key="1">
    <citation type="submission" date="2023-03" db="EMBL/GenBank/DDBJ databases">
        <title>Massive genome expansion in bonnet fungi (Mycena s.s.) driven by repeated elements and novel gene families across ecological guilds.</title>
        <authorList>
            <consortium name="Lawrence Berkeley National Laboratory"/>
            <person name="Harder C.B."/>
            <person name="Miyauchi S."/>
            <person name="Viragh M."/>
            <person name="Kuo A."/>
            <person name="Thoen E."/>
            <person name="Andreopoulos B."/>
            <person name="Lu D."/>
            <person name="Skrede I."/>
            <person name="Drula E."/>
            <person name="Henrissat B."/>
            <person name="Morin E."/>
            <person name="Kohler A."/>
            <person name="Barry K."/>
            <person name="LaButti K."/>
            <person name="Morin E."/>
            <person name="Salamov A."/>
            <person name="Lipzen A."/>
            <person name="Mereny Z."/>
            <person name="Hegedus B."/>
            <person name="Baldrian P."/>
            <person name="Stursova M."/>
            <person name="Weitz H."/>
            <person name="Taylor A."/>
            <person name="Grigoriev I.V."/>
            <person name="Nagy L.G."/>
            <person name="Martin F."/>
            <person name="Kauserud H."/>
        </authorList>
    </citation>
    <scope>NUCLEOTIDE SEQUENCE</scope>
    <source>
        <strain evidence="4">CBHHK002</strain>
    </source>
</reference>
<gene>
    <name evidence="4" type="ORF">DFH08DRAFT_1002638</name>
</gene>
<dbReference type="InterPro" id="IPR049203">
    <property type="entry name" value="DUF6818"/>
</dbReference>
<proteinExistence type="predicted"/>
<dbReference type="AlphaFoldDB" id="A0AAD7AQC1"/>
<evidence type="ECO:0000313" key="4">
    <source>
        <dbReference type="EMBL" id="KAJ7366037.1"/>
    </source>
</evidence>
<dbReference type="PANTHER" id="PTHR34409">
    <property type="entry name" value="SET DOMAIN-CONTAINING PROTEIN"/>
    <property type="match status" value="1"/>
</dbReference>
<name>A0AAD7AQC1_9AGAR</name>
<feature type="coiled-coil region" evidence="1">
    <location>
        <begin position="366"/>
        <end position="393"/>
    </location>
</feature>
<feature type="region of interest" description="Disordered" evidence="2">
    <location>
        <begin position="441"/>
        <end position="476"/>
    </location>
</feature>
<keyword evidence="1" id="KW-0175">Coiled coil</keyword>
<evidence type="ECO:0000256" key="2">
    <source>
        <dbReference type="SAM" id="MobiDB-lite"/>
    </source>
</evidence>
<protein>
    <recommendedName>
        <fullName evidence="3">DUF6818 domain-containing protein</fullName>
    </recommendedName>
</protein>
<sequence>MLTLSSQPLFESHFSFTTLLCTCSSSFFSPMSNPTLPPFSQTSTTQNAHPPVQANSVPPAGTSAQSSMAAAFPSGIHYDASGHPWFRSADGTWIGSSHFQPANSTFGPGPSTGAHHIDPHLVPLPHEDDTSDFEPANIAKSRGLKPAITVAGARQKDKKGKKHAHSSDSDSDSDMAPAPKQRGRRKGSSNFAPNDVDKLLVLAESKLPIGGRGWKELAKAYKAWAKECGRPERDAASLESKFKQLVKKKKPTGAPRCPPEIKKAKRIDCMINEHVGIRGADDSDFDAVSSDDGVEEILGPAPAKVRTAVAHRALTPPLRRNSRLNAPELVNKFAKAFDLETQQSLQDERAQRSFQTTQFFTVNQQLRDTKASYENLRNHLAEVERARDRAEFRLEMVEHGGFGGGGDHRSRAQYILEEYPDLVRVDGHIRCERIYPEGGGCTQWFADSEDSEKENRHPSSSSSGHRSLPRSSSPSD</sequence>
<dbReference type="PANTHER" id="PTHR34409:SF1">
    <property type="entry name" value="MYB-LIKE DOMAIN-CONTAINING PROTEIN"/>
    <property type="match status" value="1"/>
</dbReference>
<dbReference type="Pfam" id="PF20681">
    <property type="entry name" value="DUF6818"/>
    <property type="match status" value="1"/>
</dbReference>
<evidence type="ECO:0000256" key="1">
    <source>
        <dbReference type="SAM" id="Coils"/>
    </source>
</evidence>
<feature type="region of interest" description="Disordered" evidence="2">
    <location>
        <begin position="126"/>
        <end position="193"/>
    </location>
</feature>
<dbReference type="EMBL" id="JARIHO010000002">
    <property type="protein sequence ID" value="KAJ7366037.1"/>
    <property type="molecule type" value="Genomic_DNA"/>
</dbReference>
<accession>A0AAD7AQC1</accession>
<feature type="domain" description="DUF6818" evidence="3">
    <location>
        <begin position="208"/>
        <end position="283"/>
    </location>
</feature>
<keyword evidence="5" id="KW-1185">Reference proteome</keyword>
<feature type="compositionally biased region" description="Low complexity" evidence="2">
    <location>
        <begin position="458"/>
        <end position="476"/>
    </location>
</feature>
<evidence type="ECO:0000313" key="5">
    <source>
        <dbReference type="Proteomes" id="UP001218218"/>
    </source>
</evidence>
<feature type="region of interest" description="Disordered" evidence="2">
    <location>
        <begin position="38"/>
        <end position="65"/>
    </location>
</feature>
<comment type="caution">
    <text evidence="4">The sequence shown here is derived from an EMBL/GenBank/DDBJ whole genome shotgun (WGS) entry which is preliminary data.</text>
</comment>
<evidence type="ECO:0000259" key="3">
    <source>
        <dbReference type="Pfam" id="PF20681"/>
    </source>
</evidence>
<dbReference type="Proteomes" id="UP001218218">
    <property type="component" value="Unassembled WGS sequence"/>
</dbReference>
<organism evidence="4 5">
    <name type="scientific">Mycena albidolilacea</name>
    <dbReference type="NCBI Taxonomy" id="1033008"/>
    <lineage>
        <taxon>Eukaryota</taxon>
        <taxon>Fungi</taxon>
        <taxon>Dikarya</taxon>
        <taxon>Basidiomycota</taxon>
        <taxon>Agaricomycotina</taxon>
        <taxon>Agaricomycetes</taxon>
        <taxon>Agaricomycetidae</taxon>
        <taxon>Agaricales</taxon>
        <taxon>Marasmiineae</taxon>
        <taxon>Mycenaceae</taxon>
        <taxon>Mycena</taxon>
    </lineage>
</organism>